<dbReference type="Proteomes" id="UP000052052">
    <property type="component" value="Unassembled WGS sequence"/>
</dbReference>
<feature type="signal peptide" evidence="1">
    <location>
        <begin position="1"/>
        <end position="29"/>
    </location>
</feature>
<proteinExistence type="predicted"/>
<dbReference type="OrthoDB" id="1188001at2"/>
<dbReference type="InterPro" id="IPR026893">
    <property type="entry name" value="Tyr/Ser_Pase_IphP-type"/>
</dbReference>
<dbReference type="Pfam" id="PF13350">
    <property type="entry name" value="Y_phosphatase3"/>
    <property type="match status" value="1"/>
</dbReference>
<dbReference type="STRING" id="344882.ABB29_05850"/>
<dbReference type="PROSITE" id="PS51257">
    <property type="entry name" value="PROKAR_LIPOPROTEIN"/>
    <property type="match status" value="1"/>
</dbReference>
<dbReference type="GO" id="GO:0004721">
    <property type="term" value="F:phosphoprotein phosphatase activity"/>
    <property type="evidence" value="ECO:0007669"/>
    <property type="project" value="InterPro"/>
</dbReference>
<dbReference type="InterPro" id="IPR000387">
    <property type="entry name" value="Tyr_Pase_dom"/>
</dbReference>
<evidence type="ECO:0000313" key="4">
    <source>
        <dbReference type="Proteomes" id="UP000052052"/>
    </source>
</evidence>
<dbReference type="EMBL" id="LDJL01000005">
    <property type="protein sequence ID" value="KRG70585.1"/>
    <property type="molecule type" value="Genomic_DNA"/>
</dbReference>
<dbReference type="InterPro" id="IPR016130">
    <property type="entry name" value="Tyr_Pase_AS"/>
</dbReference>
<dbReference type="AlphaFoldDB" id="A0A0R0CKP8"/>
<dbReference type="PROSITE" id="PS00383">
    <property type="entry name" value="TYR_PHOSPHATASE_1"/>
    <property type="match status" value="1"/>
</dbReference>
<dbReference type="SUPFAM" id="SSF52799">
    <property type="entry name" value="(Phosphotyrosine protein) phosphatases II"/>
    <property type="match status" value="1"/>
</dbReference>
<reference evidence="3 4" key="1">
    <citation type="submission" date="2015-05" db="EMBL/GenBank/DDBJ databases">
        <title>Genome sequencing and analysis of members of genus Stenotrophomonas.</title>
        <authorList>
            <person name="Patil P.P."/>
            <person name="Midha S."/>
            <person name="Patil P.B."/>
        </authorList>
    </citation>
    <scope>NUCLEOTIDE SEQUENCE [LARGE SCALE GENOMIC DNA]</scope>
    <source>
        <strain evidence="3 4">DSM 21858</strain>
    </source>
</reference>
<dbReference type="InterPro" id="IPR029021">
    <property type="entry name" value="Prot-tyrosine_phosphatase-like"/>
</dbReference>
<feature type="chain" id="PRO_5006394208" evidence="1">
    <location>
        <begin position="30"/>
        <end position="315"/>
    </location>
</feature>
<dbReference type="RefSeq" id="WP_057657676.1">
    <property type="nucleotide sequence ID" value="NZ_LDJL01000005.1"/>
</dbReference>
<dbReference type="Gene3D" id="3.90.190.10">
    <property type="entry name" value="Protein tyrosine phosphatase superfamily"/>
    <property type="match status" value="1"/>
</dbReference>
<organism evidence="3 4">
    <name type="scientific">Pseudoxanthomonas dokdonensis</name>
    <dbReference type="NCBI Taxonomy" id="344882"/>
    <lineage>
        <taxon>Bacteria</taxon>
        <taxon>Pseudomonadati</taxon>
        <taxon>Pseudomonadota</taxon>
        <taxon>Gammaproteobacteria</taxon>
        <taxon>Lysobacterales</taxon>
        <taxon>Lysobacteraceae</taxon>
        <taxon>Pseudoxanthomonas</taxon>
    </lineage>
</organism>
<gene>
    <name evidence="3" type="ORF">ABB29_05850</name>
</gene>
<evidence type="ECO:0000313" key="3">
    <source>
        <dbReference type="EMBL" id="KRG70585.1"/>
    </source>
</evidence>
<name>A0A0R0CKP8_9GAMM</name>
<feature type="domain" description="Tyrosine specific protein phosphatases" evidence="2">
    <location>
        <begin position="184"/>
        <end position="228"/>
    </location>
</feature>
<accession>A0A0R0CKP8</accession>
<evidence type="ECO:0000259" key="2">
    <source>
        <dbReference type="PROSITE" id="PS50056"/>
    </source>
</evidence>
<dbReference type="PROSITE" id="PS50056">
    <property type="entry name" value="TYR_PHOSPHATASE_2"/>
    <property type="match status" value="1"/>
</dbReference>
<protein>
    <submittedName>
        <fullName evidence="3">Tyrosine protein phosphatase</fullName>
    </submittedName>
</protein>
<keyword evidence="1" id="KW-0732">Signal</keyword>
<keyword evidence="4" id="KW-1185">Reference proteome</keyword>
<sequence length="315" mass="33461">MITHTSKLTQAISLTLALGLPLLGGCASAQLADKPATAPATTTAPSAATAVAANSSNVAPTADDAQRVMPLQGAWNVRTFAGLQGSHGPIPATAFVRTADLSGLTDADRDALAAAGVNLDIDLRTGDEETHSPDRLADDARFDYKRISLMGTEKMDLRQMMTSFPDSLGEAYVQWLSGNQAQFKQVFELIAAHDQGTVLFHCTAGKDRTGVISALLLDLAGVPASDIVHNYAISAHYLQDQPRDNAMMAEVMALMREHPEIASKMAGMNGTAPENMQMFLDALYQQYGDAAGYLKTIGLSDGDIQRLRVRLGQAG</sequence>
<dbReference type="PATRIC" id="fig|344882.3.peg.2504"/>
<evidence type="ECO:0000256" key="1">
    <source>
        <dbReference type="SAM" id="SignalP"/>
    </source>
</evidence>
<comment type="caution">
    <text evidence="3">The sequence shown here is derived from an EMBL/GenBank/DDBJ whole genome shotgun (WGS) entry which is preliminary data.</text>
</comment>